<name>A0A7J3UYN3_9CREN</name>
<accession>A0A7J3UYN3</accession>
<dbReference type="InterPro" id="IPR019887">
    <property type="entry name" value="Tscrpt_reg_AsnC/Lrp_C"/>
</dbReference>
<sequence length="163" mass="18392">MTKIEGPPLTDRQIEILRMLFEMSEQASVFTTRKRQIDLAKRLGLTRQALNIHLRKLRDAGLIRTGRGFIDLTEDALRVLGLETAEAFVFLKINPPKRESVYEEIRALPALDVYRVTGEIDLVAIVPQAQLDRFLGEVSGIDGVISTSSHVVISSIKRPWKNL</sequence>
<evidence type="ECO:0000259" key="2">
    <source>
        <dbReference type="SMART" id="SM00419"/>
    </source>
</evidence>
<dbReference type="InterPro" id="IPR036388">
    <property type="entry name" value="WH-like_DNA-bd_sf"/>
</dbReference>
<dbReference type="AlphaFoldDB" id="A0A7J3UYN3"/>
<dbReference type="EMBL" id="DRVT01000025">
    <property type="protein sequence ID" value="HHI48971.1"/>
    <property type="molecule type" value="Genomic_DNA"/>
</dbReference>
<dbReference type="PANTHER" id="PTHR43704:SF1">
    <property type="entry name" value="BSR5907 PROTEIN"/>
    <property type="match status" value="1"/>
</dbReference>
<evidence type="ECO:0000313" key="3">
    <source>
        <dbReference type="EMBL" id="HHI48971.1"/>
    </source>
</evidence>
<dbReference type="InterPro" id="IPR012318">
    <property type="entry name" value="HTH_CRP"/>
</dbReference>
<dbReference type="InterPro" id="IPR036390">
    <property type="entry name" value="WH_DNA-bd_sf"/>
</dbReference>
<reference evidence="3" key="1">
    <citation type="journal article" date="2020" name="mSystems">
        <title>Genome- and Community-Level Interaction Insights into Carbon Utilization and Element Cycling Functions of Hydrothermarchaeota in Hydrothermal Sediment.</title>
        <authorList>
            <person name="Zhou Z."/>
            <person name="Liu Y."/>
            <person name="Xu W."/>
            <person name="Pan J."/>
            <person name="Luo Z.H."/>
            <person name="Li M."/>
        </authorList>
    </citation>
    <scope>NUCLEOTIDE SEQUENCE [LARGE SCALE GENOMIC DNA]</scope>
    <source>
        <strain evidence="3">SpSt-1038</strain>
    </source>
</reference>
<evidence type="ECO:0000256" key="1">
    <source>
        <dbReference type="ARBA" id="ARBA00029440"/>
    </source>
</evidence>
<dbReference type="GO" id="GO:0006355">
    <property type="term" value="P:regulation of DNA-templated transcription"/>
    <property type="evidence" value="ECO:0007669"/>
    <property type="project" value="InterPro"/>
</dbReference>
<protein>
    <submittedName>
        <fullName evidence="3">Lrp/AsnC family transcriptional regulator</fullName>
    </submittedName>
</protein>
<dbReference type="SMART" id="SM00419">
    <property type="entry name" value="HTH_CRP"/>
    <property type="match status" value="1"/>
</dbReference>
<dbReference type="SUPFAM" id="SSF46785">
    <property type="entry name" value="Winged helix' DNA-binding domain"/>
    <property type="match status" value="1"/>
</dbReference>
<proteinExistence type="predicted"/>
<comment type="pathway">
    <text evidence="1">Amino-acid biosynthesis.</text>
</comment>
<feature type="domain" description="HTH crp-type" evidence="2">
    <location>
        <begin position="26"/>
        <end position="74"/>
    </location>
</feature>
<dbReference type="GO" id="GO:0003677">
    <property type="term" value="F:DNA binding"/>
    <property type="evidence" value="ECO:0007669"/>
    <property type="project" value="InterPro"/>
</dbReference>
<organism evidence="3">
    <name type="scientific">Candidatus Methanosuratincola petrocarbonis</name>
    <name type="common">ex Vanwonterghem et al. 2016</name>
    <dbReference type="NCBI Taxonomy" id="1867261"/>
    <lineage>
        <taxon>Archaea</taxon>
        <taxon>Thermoproteota</taxon>
        <taxon>Methanosuratincolia</taxon>
        <taxon>Candidatus Methanomethylicales</taxon>
        <taxon>Candidatus Methanomethylicaceae</taxon>
        <taxon>Candidatus Methanosuratincola (ex Vanwonterghem et al. 2016)</taxon>
    </lineage>
</organism>
<comment type="caution">
    <text evidence="3">The sequence shown here is derived from an EMBL/GenBank/DDBJ whole genome shotgun (WGS) entry which is preliminary data.</text>
</comment>
<dbReference type="Pfam" id="PF13545">
    <property type="entry name" value="HTH_Crp_2"/>
    <property type="match status" value="1"/>
</dbReference>
<dbReference type="InterPro" id="IPR011008">
    <property type="entry name" value="Dimeric_a/b-barrel"/>
</dbReference>
<dbReference type="PANTHER" id="PTHR43704">
    <property type="entry name" value="BSR5907 PROTEIN"/>
    <property type="match status" value="1"/>
</dbReference>
<gene>
    <name evidence="3" type="ORF">ENL91_02245</name>
</gene>
<dbReference type="Gene3D" id="1.10.10.10">
    <property type="entry name" value="Winged helix-like DNA-binding domain superfamily/Winged helix DNA-binding domain"/>
    <property type="match status" value="1"/>
</dbReference>
<dbReference type="SUPFAM" id="SSF54909">
    <property type="entry name" value="Dimeric alpha+beta barrel"/>
    <property type="match status" value="1"/>
</dbReference>
<dbReference type="Gene3D" id="3.30.70.920">
    <property type="match status" value="1"/>
</dbReference>
<dbReference type="Pfam" id="PF01037">
    <property type="entry name" value="AsnC_trans_reg"/>
    <property type="match status" value="1"/>
</dbReference>